<dbReference type="Gene3D" id="3.30.70.270">
    <property type="match status" value="1"/>
</dbReference>
<evidence type="ECO:0000313" key="3">
    <source>
        <dbReference type="Proteomes" id="UP000198817"/>
    </source>
</evidence>
<dbReference type="NCBIfam" id="TIGR00254">
    <property type="entry name" value="GGDEF"/>
    <property type="match status" value="1"/>
</dbReference>
<keyword evidence="3" id="KW-1185">Reference proteome</keyword>
<dbReference type="PANTHER" id="PTHR45138:SF9">
    <property type="entry name" value="DIGUANYLATE CYCLASE DGCM-RELATED"/>
    <property type="match status" value="1"/>
</dbReference>
<dbReference type="InterPro" id="IPR029787">
    <property type="entry name" value="Nucleotide_cyclase"/>
</dbReference>
<dbReference type="InterPro" id="IPR050469">
    <property type="entry name" value="Diguanylate_Cyclase"/>
</dbReference>
<dbReference type="PANTHER" id="PTHR45138">
    <property type="entry name" value="REGULATORY COMPONENTS OF SENSORY TRANSDUCTION SYSTEM"/>
    <property type="match status" value="1"/>
</dbReference>
<accession>A0A1I7IEX5</accession>
<dbReference type="GO" id="GO:0052621">
    <property type="term" value="F:diguanylate cyclase activity"/>
    <property type="evidence" value="ECO:0007669"/>
    <property type="project" value="TreeGrafter"/>
</dbReference>
<name>A0A1I7IEX5_9FIRM</name>
<dbReference type="InterPro" id="IPR000160">
    <property type="entry name" value="GGDEF_dom"/>
</dbReference>
<sequence>MSSVIWHGLTTKCMPYMLLFDVDNFKRINDTYGHETGDEVLKKLVRVLKSNFRSDDYIYTQKRKMVIL</sequence>
<dbReference type="Pfam" id="PF00990">
    <property type="entry name" value="GGDEF"/>
    <property type="match status" value="1"/>
</dbReference>
<dbReference type="InterPro" id="IPR043128">
    <property type="entry name" value="Rev_trsase/Diguanyl_cyclase"/>
</dbReference>
<protein>
    <submittedName>
        <fullName evidence="2">Diguanylate cyclase (GGDEF) domain-containing protein</fullName>
    </submittedName>
</protein>
<evidence type="ECO:0000259" key="1">
    <source>
        <dbReference type="PROSITE" id="PS50887"/>
    </source>
</evidence>
<dbReference type="RefSeq" id="WP_278286272.1">
    <property type="nucleotide sequence ID" value="NZ_FOWF01000045.1"/>
</dbReference>
<evidence type="ECO:0000313" key="2">
    <source>
        <dbReference type="EMBL" id="SFU71416.1"/>
    </source>
</evidence>
<dbReference type="SUPFAM" id="SSF55073">
    <property type="entry name" value="Nucleotide cyclase"/>
    <property type="match status" value="1"/>
</dbReference>
<dbReference type="STRING" id="155865.SAMN05216515_1451"/>
<dbReference type="EMBL" id="FPBT01000043">
    <property type="protein sequence ID" value="SFU71416.1"/>
    <property type="molecule type" value="Genomic_DNA"/>
</dbReference>
<dbReference type="Proteomes" id="UP000198817">
    <property type="component" value="Unassembled WGS sequence"/>
</dbReference>
<proteinExistence type="predicted"/>
<gene>
    <name evidence="2" type="ORF">SAMN05216508_1431</name>
</gene>
<dbReference type="AlphaFoldDB" id="A0A1I7IEX5"/>
<reference evidence="2 3" key="1">
    <citation type="submission" date="2016-10" db="EMBL/GenBank/DDBJ databases">
        <authorList>
            <person name="de Groot N.N."/>
        </authorList>
    </citation>
    <scope>NUCLEOTIDE SEQUENCE [LARGE SCALE GENOMIC DNA]</scope>
    <source>
        <strain evidence="2 3">KHGC13</strain>
    </source>
</reference>
<feature type="domain" description="GGDEF" evidence="1">
    <location>
        <begin position="13"/>
        <end position="68"/>
    </location>
</feature>
<organism evidence="2 3">
    <name type="scientific">Eubacterium pyruvativorans</name>
    <dbReference type="NCBI Taxonomy" id="155865"/>
    <lineage>
        <taxon>Bacteria</taxon>
        <taxon>Bacillati</taxon>
        <taxon>Bacillota</taxon>
        <taxon>Clostridia</taxon>
        <taxon>Eubacteriales</taxon>
        <taxon>Eubacteriaceae</taxon>
        <taxon>Eubacterium</taxon>
    </lineage>
</organism>
<dbReference type="PROSITE" id="PS50887">
    <property type="entry name" value="GGDEF"/>
    <property type="match status" value="1"/>
</dbReference>